<keyword evidence="2" id="KW-1185">Reference proteome</keyword>
<sequence length="176" mass="19224">MLDMGFEPLISKTVEQMHMPPPGVRQTMLFSATFPNDIQNLASGFLSNYIFLAAGRVGSSTELIVQKVELVQDIDKRNHLLDLLHSQMVNGANVKQTLTLVFVAIKKGADALEFWLSRKGFPAIAIHGDKVQATDDYVHRIGRTGRAGKSGLATAFFSDNNAPLAKALVGLMREAN</sequence>
<comment type="caution">
    <text evidence="1">The sequence shown here is derived from an EMBL/GenBank/DDBJ whole genome shotgun (WGS) entry which is preliminary data.</text>
</comment>
<accession>A0ACB9NJ32</accession>
<gene>
    <name evidence="1" type="ORF">L6164_014361</name>
</gene>
<evidence type="ECO:0000313" key="1">
    <source>
        <dbReference type="EMBL" id="KAI4335749.1"/>
    </source>
</evidence>
<evidence type="ECO:0000313" key="2">
    <source>
        <dbReference type="Proteomes" id="UP000828941"/>
    </source>
</evidence>
<reference evidence="1 2" key="1">
    <citation type="journal article" date="2022" name="DNA Res.">
        <title>Chromosomal-level genome assembly of the orchid tree Bauhinia variegata (Leguminosae; Cercidoideae) supports the allotetraploid origin hypothesis of Bauhinia.</title>
        <authorList>
            <person name="Zhong Y."/>
            <person name="Chen Y."/>
            <person name="Zheng D."/>
            <person name="Pang J."/>
            <person name="Liu Y."/>
            <person name="Luo S."/>
            <person name="Meng S."/>
            <person name="Qian L."/>
            <person name="Wei D."/>
            <person name="Dai S."/>
            <person name="Zhou R."/>
        </authorList>
    </citation>
    <scope>NUCLEOTIDE SEQUENCE [LARGE SCALE GENOMIC DNA]</scope>
    <source>
        <strain evidence="1">BV-YZ2020</strain>
    </source>
</reference>
<name>A0ACB9NJ32_BAUVA</name>
<protein>
    <submittedName>
        <fullName evidence="1">Uncharacterized protein</fullName>
    </submittedName>
</protein>
<organism evidence="1 2">
    <name type="scientific">Bauhinia variegata</name>
    <name type="common">Purple orchid tree</name>
    <name type="synonym">Phanera variegata</name>
    <dbReference type="NCBI Taxonomy" id="167791"/>
    <lineage>
        <taxon>Eukaryota</taxon>
        <taxon>Viridiplantae</taxon>
        <taxon>Streptophyta</taxon>
        <taxon>Embryophyta</taxon>
        <taxon>Tracheophyta</taxon>
        <taxon>Spermatophyta</taxon>
        <taxon>Magnoliopsida</taxon>
        <taxon>eudicotyledons</taxon>
        <taxon>Gunneridae</taxon>
        <taxon>Pentapetalae</taxon>
        <taxon>rosids</taxon>
        <taxon>fabids</taxon>
        <taxon>Fabales</taxon>
        <taxon>Fabaceae</taxon>
        <taxon>Cercidoideae</taxon>
        <taxon>Cercideae</taxon>
        <taxon>Bauhiniinae</taxon>
        <taxon>Bauhinia</taxon>
    </lineage>
</organism>
<dbReference type="Proteomes" id="UP000828941">
    <property type="component" value="Chromosome 6"/>
</dbReference>
<proteinExistence type="predicted"/>
<dbReference type="EMBL" id="CM039431">
    <property type="protein sequence ID" value="KAI4335749.1"/>
    <property type="molecule type" value="Genomic_DNA"/>
</dbReference>